<gene>
    <name evidence="1" type="ORF">SAMN04490369_105333</name>
</gene>
<reference evidence="1 2" key="1">
    <citation type="submission" date="2016-10" db="EMBL/GenBank/DDBJ databases">
        <authorList>
            <person name="de Groot N.N."/>
        </authorList>
    </citation>
    <scope>NUCLEOTIDE SEQUENCE [LARGE SCALE GENOMIC DNA]</scope>
    <source>
        <strain evidence="1 2">558</strain>
    </source>
</reference>
<dbReference type="Proteomes" id="UP000199493">
    <property type="component" value="Unassembled WGS sequence"/>
</dbReference>
<accession>A0A1H8MRW4</accession>
<sequence length="74" mass="8098">MQKGFYRRGPDHRAGACVGFLDMRRKSPRVDVLSEWAANPGKALAKNVRIDLGSSQIRVAEQILNGANIGSAFQ</sequence>
<evidence type="ECO:0000313" key="2">
    <source>
        <dbReference type="Proteomes" id="UP000199493"/>
    </source>
</evidence>
<organism evidence="1 2">
    <name type="scientific">Vreelandella aquamarina</name>
    <dbReference type="NCBI Taxonomy" id="77097"/>
    <lineage>
        <taxon>Bacteria</taxon>
        <taxon>Pseudomonadati</taxon>
        <taxon>Pseudomonadota</taxon>
        <taxon>Gammaproteobacteria</taxon>
        <taxon>Oceanospirillales</taxon>
        <taxon>Halomonadaceae</taxon>
        <taxon>Vreelandella</taxon>
    </lineage>
</organism>
<name>A0A1H8MRW4_9GAMM</name>
<dbReference type="AlphaFoldDB" id="A0A1H8MRW4"/>
<evidence type="ECO:0000313" key="1">
    <source>
        <dbReference type="EMBL" id="SEO20165.1"/>
    </source>
</evidence>
<dbReference type="EMBL" id="FODB01000053">
    <property type="protein sequence ID" value="SEO20165.1"/>
    <property type="molecule type" value="Genomic_DNA"/>
</dbReference>
<proteinExistence type="predicted"/>
<protein>
    <submittedName>
        <fullName evidence="1">Uncharacterized protein</fullName>
    </submittedName>
</protein>